<evidence type="ECO:0000313" key="3">
    <source>
        <dbReference type="EMBL" id="MDQ9093221.1"/>
    </source>
</evidence>
<feature type="chain" id="PRO_5047257774" evidence="2">
    <location>
        <begin position="25"/>
        <end position="312"/>
    </location>
</feature>
<gene>
    <name evidence="3" type="ORF">RC083_16715</name>
</gene>
<dbReference type="Proteomes" id="UP001226574">
    <property type="component" value="Unassembled WGS sequence"/>
</dbReference>
<evidence type="ECO:0000256" key="2">
    <source>
        <dbReference type="SAM" id="SignalP"/>
    </source>
</evidence>
<keyword evidence="2" id="KW-0732">Signal</keyword>
<keyword evidence="4" id="KW-1185">Reference proteome</keyword>
<sequence length="312" mass="34786">MKKYISIFCSVFSMLLAVFFTANTLQTQQQERIAQLQILNRIALDLPHINLANAFLSHSGNEDDIKQYIVQLNQQLAVINLVEVIAIDGIANKAIDEGMTTIELVAPSRNIAVVFSPAHQYSAAFFIVVLLFAALASVSIVALVRIRDIKMNKLSAVVSQNNSEQAEQVVSVIRIDLNNKTLGLNTNNELAVALANKPLCFYLALIEFCVAHPNVTLNQNKDLPDELIELANKYFYRLTQLGHTIRKRPNFSNSLEKTLSEIRAALDELLIENPELKDIYYPPKAHGEGSRSRLHSYGLSNIKSVDIEVIGK</sequence>
<feature type="signal peptide" evidence="2">
    <location>
        <begin position="1"/>
        <end position="24"/>
    </location>
</feature>
<evidence type="ECO:0000313" key="4">
    <source>
        <dbReference type="Proteomes" id="UP001226574"/>
    </source>
</evidence>
<reference evidence="3 4" key="1">
    <citation type="submission" date="2023-08" db="EMBL/GenBank/DDBJ databases">
        <title>Pseudoalteromonas haloplanktis LL1 genome.</title>
        <authorList>
            <person name="Wu S."/>
        </authorList>
    </citation>
    <scope>NUCLEOTIDE SEQUENCE [LARGE SCALE GENOMIC DNA]</scope>
    <source>
        <strain evidence="3 4">LL1</strain>
    </source>
</reference>
<feature type="transmembrane region" description="Helical" evidence="1">
    <location>
        <begin position="123"/>
        <end position="144"/>
    </location>
</feature>
<comment type="caution">
    <text evidence="3">The sequence shown here is derived from an EMBL/GenBank/DDBJ whole genome shotgun (WGS) entry which is preliminary data.</text>
</comment>
<dbReference type="RefSeq" id="WP_309039462.1">
    <property type="nucleotide sequence ID" value="NZ_JAVIFY010000013.1"/>
</dbReference>
<accession>A0ABU1BFM7</accession>
<keyword evidence="1" id="KW-1133">Transmembrane helix</keyword>
<proteinExistence type="predicted"/>
<keyword evidence="1" id="KW-0812">Transmembrane</keyword>
<name>A0ABU1BFM7_PSEHA</name>
<protein>
    <submittedName>
        <fullName evidence="3">Uncharacterized protein</fullName>
    </submittedName>
</protein>
<evidence type="ECO:0000256" key="1">
    <source>
        <dbReference type="SAM" id="Phobius"/>
    </source>
</evidence>
<organism evidence="3 4">
    <name type="scientific">Pseudoalteromonas haloplanktis</name>
    <name type="common">Alteromonas haloplanktis</name>
    <dbReference type="NCBI Taxonomy" id="228"/>
    <lineage>
        <taxon>Bacteria</taxon>
        <taxon>Pseudomonadati</taxon>
        <taxon>Pseudomonadota</taxon>
        <taxon>Gammaproteobacteria</taxon>
        <taxon>Alteromonadales</taxon>
        <taxon>Pseudoalteromonadaceae</taxon>
        <taxon>Pseudoalteromonas</taxon>
    </lineage>
</organism>
<dbReference type="EMBL" id="JAVIFY010000013">
    <property type="protein sequence ID" value="MDQ9093221.1"/>
    <property type="molecule type" value="Genomic_DNA"/>
</dbReference>
<keyword evidence="1" id="KW-0472">Membrane</keyword>